<dbReference type="InterPro" id="IPR018200">
    <property type="entry name" value="USP_CS"/>
</dbReference>
<keyword evidence="4" id="KW-0479">Metal-binding</keyword>
<evidence type="ECO:0000256" key="12">
    <source>
        <dbReference type="SAM" id="MobiDB-lite"/>
    </source>
</evidence>
<comment type="similarity">
    <text evidence="2 11">Belongs to the peptidase C19 family.</text>
</comment>
<evidence type="ECO:0000256" key="1">
    <source>
        <dbReference type="ARBA" id="ARBA00000707"/>
    </source>
</evidence>
<dbReference type="OrthoDB" id="420187at2759"/>
<dbReference type="PROSITE" id="PS50235">
    <property type="entry name" value="USP_3"/>
    <property type="match status" value="1"/>
</dbReference>
<evidence type="ECO:0000256" key="10">
    <source>
        <dbReference type="PROSITE-ProRule" id="PRU00502"/>
    </source>
</evidence>
<evidence type="ECO:0000313" key="16">
    <source>
        <dbReference type="Proteomes" id="UP000193498"/>
    </source>
</evidence>
<dbReference type="Proteomes" id="UP000193498">
    <property type="component" value="Unassembled WGS sequence"/>
</dbReference>
<feature type="compositionally biased region" description="Basic and acidic residues" evidence="12">
    <location>
        <begin position="726"/>
        <end position="735"/>
    </location>
</feature>
<feature type="domain" description="UBP-type" evidence="14">
    <location>
        <begin position="52"/>
        <end position="169"/>
    </location>
</feature>
<dbReference type="InParanoid" id="A0A1Y1Y9X1"/>
<feature type="compositionally biased region" description="Basic residues" evidence="12">
    <location>
        <begin position="366"/>
        <end position="375"/>
    </location>
</feature>
<dbReference type="PROSITE" id="PS00972">
    <property type="entry name" value="USP_1"/>
    <property type="match status" value="1"/>
</dbReference>
<dbReference type="FunCoup" id="A0A1Y1Y9X1">
    <property type="interactions" value="61"/>
</dbReference>
<dbReference type="STRING" id="1314790.A0A1Y1Y9X1"/>
<evidence type="ECO:0000256" key="7">
    <source>
        <dbReference type="ARBA" id="ARBA00022801"/>
    </source>
</evidence>
<dbReference type="PANTHER" id="PTHR24006">
    <property type="entry name" value="UBIQUITIN CARBOXYL-TERMINAL HYDROLASE"/>
    <property type="match status" value="1"/>
</dbReference>
<dbReference type="InterPro" id="IPR001394">
    <property type="entry name" value="Peptidase_C19_UCH"/>
</dbReference>
<dbReference type="EMBL" id="MCFE01000206">
    <property type="protein sequence ID" value="ORX94374.1"/>
    <property type="molecule type" value="Genomic_DNA"/>
</dbReference>
<protein>
    <recommendedName>
        <fullName evidence="11">Ubiquitin carboxyl-terminal hydrolase</fullName>
        <ecNumber evidence="11">3.4.19.12</ecNumber>
    </recommendedName>
</protein>
<keyword evidence="6 11" id="KW-0833">Ubl conjugation pathway</keyword>
<dbReference type="GO" id="GO:0008270">
    <property type="term" value="F:zinc ion binding"/>
    <property type="evidence" value="ECO:0007669"/>
    <property type="project" value="UniProtKB-KW"/>
</dbReference>
<evidence type="ECO:0000256" key="4">
    <source>
        <dbReference type="ARBA" id="ARBA00022723"/>
    </source>
</evidence>
<dbReference type="SUPFAM" id="SSF54001">
    <property type="entry name" value="Cysteine proteinases"/>
    <property type="match status" value="1"/>
</dbReference>
<dbReference type="InterPro" id="IPR013083">
    <property type="entry name" value="Znf_RING/FYVE/PHD"/>
</dbReference>
<dbReference type="Gene3D" id="3.30.40.10">
    <property type="entry name" value="Zinc/RING finger domain, C3HC4 (zinc finger)"/>
    <property type="match status" value="1"/>
</dbReference>
<feature type="region of interest" description="Disordered" evidence="12">
    <location>
        <begin position="462"/>
        <end position="500"/>
    </location>
</feature>
<dbReference type="CDD" id="cd02667">
    <property type="entry name" value="Peptidase_C19K"/>
    <property type="match status" value="1"/>
</dbReference>
<feature type="region of interest" description="Disordered" evidence="12">
    <location>
        <begin position="1"/>
        <end position="50"/>
    </location>
</feature>
<dbReference type="InterPro" id="IPR038765">
    <property type="entry name" value="Papain-like_cys_pep_sf"/>
</dbReference>
<dbReference type="GO" id="GO:0005634">
    <property type="term" value="C:nucleus"/>
    <property type="evidence" value="ECO:0007669"/>
    <property type="project" value="TreeGrafter"/>
</dbReference>
<keyword evidence="7 11" id="KW-0378">Hydrolase</keyword>
<feature type="region of interest" description="Disordered" evidence="12">
    <location>
        <begin position="714"/>
        <end position="735"/>
    </location>
</feature>
<dbReference type="GO" id="GO:0016579">
    <property type="term" value="P:protein deubiquitination"/>
    <property type="evidence" value="ECO:0007669"/>
    <property type="project" value="InterPro"/>
</dbReference>
<evidence type="ECO:0000256" key="9">
    <source>
        <dbReference type="ARBA" id="ARBA00022833"/>
    </source>
</evidence>
<dbReference type="PROSITE" id="PS50271">
    <property type="entry name" value="ZF_UBP"/>
    <property type="match status" value="1"/>
</dbReference>
<sequence length="776" mass="87464">MVKKGKVKQKKAQRASKTTAGKNRKQSEPSAEPIFSDVEDASSEDETTNKPARCPHLKCIKLPKIKKTLPHLEPGDCYICKKETTLDSEIATTEDKDKKQFLCLTCCKITCSNEDNDHAHEHFEMTNKGDSLAINLKSLECWCFRCEGEIAPSSKNQVIFDVRTLVEKHLGTKASKAEKSVSEPKLSSKQKIRIVAPGLQNLGNTCFFNSLMQSISATKYLQDLWMMPLEDLKKVPHTFGPLNTSMRGMLTSMWTQKGSVVKPVEFFSMIAKKWKQFKGFHQQDSHELMRYLFDGLREEQIKSTRRGDQGTETKSVSIIDDCFGGKLVSLIVCDTCKSVSYSYEDFLDLSLPIDIDIQEPVDKKSRKEKRSRKVPKTNADDKGEEEIEEAKRESEESSNAAIPTPSAEYLAFASSLLSDRCADMKIEKFSLENCINKFTAVEELSGENSYTCESCYKYMHPESEADSDSSASPSVTEEAFLHSPGSPNSITSDQEDECSLENPLPVEDKATAENSDLAELELDNRSSQPESELLDLKDMSLNESSESMMEMDLFASSETDGNSDNEASPPVDAFGNYIEKPVTVAPQKPKKQTYVLRKAFRRYLIHTAPTVLVCHLKRFQQYGYSLFRASTRKIDDYVQFPTEIDISTFMAPRTCFPEGKSPILSQNQELIIANFNEKQPQIMYSLYAVVVHMGGLSGGHYVAYVLTDRYEDPISSEASQDDSEEPKETPTTKPAEKRWIYCSDTQVRPAPLEEVLRCQAYLLFYEKYTPAESDTC</sequence>
<dbReference type="GO" id="GO:0005829">
    <property type="term" value="C:cytosol"/>
    <property type="evidence" value="ECO:0007669"/>
    <property type="project" value="TreeGrafter"/>
</dbReference>
<dbReference type="GO" id="GO:0006508">
    <property type="term" value="P:proteolysis"/>
    <property type="evidence" value="ECO:0007669"/>
    <property type="project" value="UniProtKB-KW"/>
</dbReference>
<evidence type="ECO:0000256" key="3">
    <source>
        <dbReference type="ARBA" id="ARBA00022670"/>
    </source>
</evidence>
<name>A0A1Y1Y9X1_9FUNG</name>
<dbReference type="InterPro" id="IPR028889">
    <property type="entry name" value="USP"/>
</dbReference>
<dbReference type="InterPro" id="IPR050164">
    <property type="entry name" value="Peptidase_C19"/>
</dbReference>
<evidence type="ECO:0000256" key="6">
    <source>
        <dbReference type="ARBA" id="ARBA00022786"/>
    </source>
</evidence>
<dbReference type="EC" id="3.4.19.12" evidence="11"/>
<evidence type="ECO:0000256" key="8">
    <source>
        <dbReference type="ARBA" id="ARBA00022807"/>
    </source>
</evidence>
<keyword evidence="9" id="KW-0862">Zinc</keyword>
<organism evidence="15 16">
    <name type="scientific">Basidiobolus meristosporus CBS 931.73</name>
    <dbReference type="NCBI Taxonomy" id="1314790"/>
    <lineage>
        <taxon>Eukaryota</taxon>
        <taxon>Fungi</taxon>
        <taxon>Fungi incertae sedis</taxon>
        <taxon>Zoopagomycota</taxon>
        <taxon>Entomophthoromycotina</taxon>
        <taxon>Basidiobolomycetes</taxon>
        <taxon>Basidiobolales</taxon>
        <taxon>Basidiobolaceae</taxon>
        <taxon>Basidiobolus</taxon>
    </lineage>
</organism>
<dbReference type="GO" id="GO:0004843">
    <property type="term" value="F:cysteine-type deubiquitinase activity"/>
    <property type="evidence" value="ECO:0007669"/>
    <property type="project" value="UniProtKB-UniRule"/>
</dbReference>
<comment type="catalytic activity">
    <reaction evidence="1 11">
        <text>Thiol-dependent hydrolysis of ester, thioester, amide, peptide and isopeptide bonds formed by the C-terminal Gly of ubiquitin (a 76-residue protein attached to proteins as an intracellular targeting signal).</text>
        <dbReference type="EC" id="3.4.19.12"/>
    </reaction>
</comment>
<dbReference type="PANTHER" id="PTHR24006:SF888">
    <property type="entry name" value="UBIQUITIN CARBOXYL-TERMINAL HYDROLASE 30"/>
    <property type="match status" value="1"/>
</dbReference>
<evidence type="ECO:0000313" key="15">
    <source>
        <dbReference type="EMBL" id="ORX94374.1"/>
    </source>
</evidence>
<keyword evidence="3 11" id="KW-0645">Protease</keyword>
<feature type="domain" description="USP" evidence="13">
    <location>
        <begin position="197"/>
        <end position="768"/>
    </location>
</feature>
<evidence type="ECO:0000259" key="14">
    <source>
        <dbReference type="PROSITE" id="PS50271"/>
    </source>
</evidence>
<keyword evidence="16" id="KW-1185">Reference proteome</keyword>
<dbReference type="InterPro" id="IPR001607">
    <property type="entry name" value="Znf_UBP"/>
</dbReference>
<feature type="compositionally biased region" description="Acidic residues" evidence="12">
    <location>
        <begin position="37"/>
        <end position="46"/>
    </location>
</feature>
<proteinExistence type="inferred from homology"/>
<accession>A0A1Y1Y9X1</accession>
<dbReference type="Pfam" id="PF00443">
    <property type="entry name" value="UCH"/>
    <property type="match status" value="1"/>
</dbReference>
<dbReference type="PROSITE" id="PS00973">
    <property type="entry name" value="USP_2"/>
    <property type="match status" value="1"/>
</dbReference>
<evidence type="ECO:0000256" key="2">
    <source>
        <dbReference type="ARBA" id="ARBA00009085"/>
    </source>
</evidence>
<dbReference type="AlphaFoldDB" id="A0A1Y1Y9X1"/>
<keyword evidence="8 11" id="KW-0788">Thiol protease</keyword>
<dbReference type="SUPFAM" id="SSF57850">
    <property type="entry name" value="RING/U-box"/>
    <property type="match status" value="1"/>
</dbReference>
<evidence type="ECO:0000259" key="13">
    <source>
        <dbReference type="PROSITE" id="PS50235"/>
    </source>
</evidence>
<feature type="region of interest" description="Disordered" evidence="12">
    <location>
        <begin position="362"/>
        <end position="402"/>
    </location>
</feature>
<reference evidence="15 16" key="1">
    <citation type="submission" date="2016-07" db="EMBL/GenBank/DDBJ databases">
        <title>Pervasive Adenine N6-methylation of Active Genes in Fungi.</title>
        <authorList>
            <consortium name="DOE Joint Genome Institute"/>
            <person name="Mondo S.J."/>
            <person name="Dannebaum R.O."/>
            <person name="Kuo R.C."/>
            <person name="Labutti K."/>
            <person name="Haridas S."/>
            <person name="Kuo A."/>
            <person name="Salamov A."/>
            <person name="Ahrendt S.R."/>
            <person name="Lipzen A."/>
            <person name="Sullivan W."/>
            <person name="Andreopoulos W.B."/>
            <person name="Clum A."/>
            <person name="Lindquist E."/>
            <person name="Daum C."/>
            <person name="Ramamoorthy G.K."/>
            <person name="Gryganskyi A."/>
            <person name="Culley D."/>
            <person name="Magnuson J.K."/>
            <person name="James T.Y."/>
            <person name="O'Malley M.A."/>
            <person name="Stajich J.E."/>
            <person name="Spatafora J.W."/>
            <person name="Visel A."/>
            <person name="Grigoriev I.V."/>
        </authorList>
    </citation>
    <scope>NUCLEOTIDE SEQUENCE [LARGE SCALE GENOMIC DNA]</scope>
    <source>
        <strain evidence="15 16">CBS 931.73</strain>
    </source>
</reference>
<comment type="caution">
    <text evidence="15">The sequence shown here is derived from an EMBL/GenBank/DDBJ whole genome shotgun (WGS) entry which is preliminary data.</text>
</comment>
<evidence type="ECO:0000256" key="11">
    <source>
        <dbReference type="RuleBase" id="RU366025"/>
    </source>
</evidence>
<gene>
    <name evidence="15" type="ORF">K493DRAFT_30893</name>
</gene>
<keyword evidence="5 10" id="KW-0863">Zinc-finger</keyword>
<feature type="compositionally biased region" description="Basic residues" evidence="12">
    <location>
        <begin position="1"/>
        <end position="14"/>
    </location>
</feature>
<dbReference type="Pfam" id="PF02148">
    <property type="entry name" value="zf-UBP"/>
    <property type="match status" value="1"/>
</dbReference>
<dbReference type="Gene3D" id="3.90.70.10">
    <property type="entry name" value="Cysteine proteinases"/>
    <property type="match status" value="1"/>
</dbReference>
<evidence type="ECO:0000256" key="5">
    <source>
        <dbReference type="ARBA" id="ARBA00022771"/>
    </source>
</evidence>